<dbReference type="InParanoid" id="D2VE45"/>
<evidence type="ECO:0000313" key="3">
    <source>
        <dbReference type="Proteomes" id="UP000006671"/>
    </source>
</evidence>
<evidence type="ECO:0000256" key="1">
    <source>
        <dbReference type="SAM" id="MobiDB-lite"/>
    </source>
</evidence>
<keyword evidence="3" id="KW-1185">Reference proteome</keyword>
<organism evidence="3">
    <name type="scientific">Naegleria gruberi</name>
    <name type="common">Amoeba</name>
    <dbReference type="NCBI Taxonomy" id="5762"/>
    <lineage>
        <taxon>Eukaryota</taxon>
        <taxon>Discoba</taxon>
        <taxon>Heterolobosea</taxon>
        <taxon>Tetramitia</taxon>
        <taxon>Eutetramitia</taxon>
        <taxon>Vahlkampfiidae</taxon>
        <taxon>Naegleria</taxon>
    </lineage>
</organism>
<dbReference type="EMBL" id="GG738866">
    <property type="protein sequence ID" value="EFC44731.1"/>
    <property type="molecule type" value="Genomic_DNA"/>
</dbReference>
<protein>
    <submittedName>
        <fullName evidence="2">Predicted protein</fullName>
    </submittedName>
</protein>
<dbReference type="Proteomes" id="UP000006671">
    <property type="component" value="Unassembled WGS sequence"/>
</dbReference>
<sequence length="203" mass="23264">MTCIEAGIFYGVKLRRLNKNPSFLNKVLLILYKQVNNIELTKGEKEFAENLKTIEPQASSSNLEDEEDDKPKVPPPKSAPKRRHVEDDEGEDEDEVDEQVDEEYNVEEEQLEEYDYQLIYKAQENLGFSVITSKGNTWNRSGFDCLEIVEPVNSDNCSSFNPQDLLDMEKSVSDEKRNNVAMYLKMIGHPPASLSWYLYPSAG</sequence>
<feature type="region of interest" description="Disordered" evidence="1">
    <location>
        <begin position="53"/>
        <end position="103"/>
    </location>
</feature>
<dbReference type="RefSeq" id="XP_002677475.1">
    <property type="nucleotide sequence ID" value="XM_002677429.1"/>
</dbReference>
<feature type="compositionally biased region" description="Acidic residues" evidence="1">
    <location>
        <begin position="87"/>
        <end position="103"/>
    </location>
</feature>
<dbReference type="VEuPathDB" id="AmoebaDB:NAEGRDRAFT_48805"/>
<gene>
    <name evidence="2" type="ORF">NAEGRDRAFT_48805</name>
</gene>
<proteinExistence type="predicted"/>
<dbReference type="AlphaFoldDB" id="D2VE45"/>
<name>D2VE45_NAEGR</name>
<reference evidence="2 3" key="1">
    <citation type="journal article" date="2010" name="Cell">
        <title>The genome of Naegleria gruberi illuminates early eukaryotic versatility.</title>
        <authorList>
            <person name="Fritz-Laylin L.K."/>
            <person name="Prochnik S.E."/>
            <person name="Ginger M.L."/>
            <person name="Dacks J.B."/>
            <person name="Carpenter M.L."/>
            <person name="Field M.C."/>
            <person name="Kuo A."/>
            <person name="Paredez A."/>
            <person name="Chapman J."/>
            <person name="Pham J."/>
            <person name="Shu S."/>
            <person name="Neupane R."/>
            <person name="Cipriano M."/>
            <person name="Mancuso J."/>
            <person name="Tu H."/>
            <person name="Salamov A."/>
            <person name="Lindquist E."/>
            <person name="Shapiro H."/>
            <person name="Lucas S."/>
            <person name="Grigoriev I.V."/>
            <person name="Cande W.Z."/>
            <person name="Fulton C."/>
            <person name="Rokhsar D.S."/>
            <person name="Dawson S.C."/>
        </authorList>
    </citation>
    <scope>NUCLEOTIDE SEQUENCE [LARGE SCALE GENOMIC DNA]</scope>
    <source>
        <strain evidence="2 3">NEG-M</strain>
    </source>
</reference>
<dbReference type="GeneID" id="8848265"/>
<evidence type="ECO:0000313" key="2">
    <source>
        <dbReference type="EMBL" id="EFC44731.1"/>
    </source>
</evidence>
<dbReference type="KEGG" id="ngr:NAEGRDRAFT_48805"/>
<accession>D2VE45</accession>